<keyword evidence="1" id="KW-1133">Transmembrane helix</keyword>
<dbReference type="EMBL" id="BARS01038510">
    <property type="protein sequence ID" value="GAG23440.1"/>
    <property type="molecule type" value="Genomic_DNA"/>
</dbReference>
<accession>X0VYP2</accession>
<protein>
    <submittedName>
        <fullName evidence="2">Uncharacterized protein</fullName>
    </submittedName>
</protein>
<keyword evidence="1" id="KW-0812">Transmembrane</keyword>
<feature type="transmembrane region" description="Helical" evidence="1">
    <location>
        <begin position="12"/>
        <end position="29"/>
    </location>
</feature>
<feature type="transmembrane region" description="Helical" evidence="1">
    <location>
        <begin position="41"/>
        <end position="62"/>
    </location>
</feature>
<dbReference type="AlphaFoldDB" id="X0VYP2"/>
<comment type="caution">
    <text evidence="2">The sequence shown here is derived from an EMBL/GenBank/DDBJ whole genome shotgun (WGS) entry which is preliminary data.</text>
</comment>
<organism evidence="2">
    <name type="scientific">marine sediment metagenome</name>
    <dbReference type="NCBI Taxonomy" id="412755"/>
    <lineage>
        <taxon>unclassified sequences</taxon>
        <taxon>metagenomes</taxon>
        <taxon>ecological metagenomes</taxon>
    </lineage>
</organism>
<feature type="transmembrane region" description="Helical" evidence="1">
    <location>
        <begin position="74"/>
        <end position="94"/>
    </location>
</feature>
<feature type="transmembrane region" description="Helical" evidence="1">
    <location>
        <begin position="100"/>
        <end position="119"/>
    </location>
</feature>
<keyword evidence="1" id="KW-0472">Membrane</keyword>
<evidence type="ECO:0000256" key="1">
    <source>
        <dbReference type="SAM" id="Phobius"/>
    </source>
</evidence>
<reference evidence="2" key="1">
    <citation type="journal article" date="2014" name="Front. Microbiol.">
        <title>High frequency of phylogenetically diverse reductive dehalogenase-homologous genes in deep subseafloor sedimentary metagenomes.</title>
        <authorList>
            <person name="Kawai M."/>
            <person name="Futagami T."/>
            <person name="Toyoda A."/>
            <person name="Takaki Y."/>
            <person name="Nishi S."/>
            <person name="Hori S."/>
            <person name="Arai W."/>
            <person name="Tsubouchi T."/>
            <person name="Morono Y."/>
            <person name="Uchiyama I."/>
            <person name="Ito T."/>
            <person name="Fujiyama A."/>
            <person name="Inagaki F."/>
            <person name="Takami H."/>
        </authorList>
    </citation>
    <scope>NUCLEOTIDE SEQUENCE</scope>
    <source>
        <strain evidence="2">Expedition CK06-06</strain>
    </source>
</reference>
<sequence>MLARIWKSPLGRIFTIVLVSLLLVGFAFMDVPDWTDFEAVVGWLAFGGGAPIVIAYALSLIVENFPGWHNLPSGVKFILPMIASVGLSIGANYLLGFPEVVSGVSAIWFLVVSAVLAWLGSQYAYMKSRSAGYGAA</sequence>
<gene>
    <name evidence="2" type="ORF">S01H1_58921</name>
</gene>
<proteinExistence type="predicted"/>
<evidence type="ECO:0000313" key="2">
    <source>
        <dbReference type="EMBL" id="GAG23440.1"/>
    </source>
</evidence>
<name>X0VYP2_9ZZZZ</name>